<feature type="compositionally biased region" description="Polar residues" evidence="1">
    <location>
        <begin position="458"/>
        <end position="475"/>
    </location>
</feature>
<keyword evidence="2" id="KW-0812">Transmembrane</keyword>
<feature type="compositionally biased region" description="Basic and acidic residues" evidence="1">
    <location>
        <begin position="365"/>
        <end position="379"/>
    </location>
</feature>
<protein>
    <submittedName>
        <fullName evidence="3">Uncharacterized protein</fullName>
    </submittedName>
</protein>
<feature type="compositionally biased region" description="Basic residues" evidence="1">
    <location>
        <begin position="953"/>
        <end position="965"/>
    </location>
</feature>
<evidence type="ECO:0000313" key="4">
    <source>
        <dbReference type="Proteomes" id="UP000294003"/>
    </source>
</evidence>
<organism evidence="3 4">
    <name type="scientific">Monosporascus cannonballus</name>
    <dbReference type="NCBI Taxonomy" id="155416"/>
    <lineage>
        <taxon>Eukaryota</taxon>
        <taxon>Fungi</taxon>
        <taxon>Dikarya</taxon>
        <taxon>Ascomycota</taxon>
        <taxon>Pezizomycotina</taxon>
        <taxon>Sordariomycetes</taxon>
        <taxon>Xylariomycetidae</taxon>
        <taxon>Xylariales</taxon>
        <taxon>Xylariales incertae sedis</taxon>
        <taxon>Monosporascus</taxon>
    </lineage>
</organism>
<accession>A0ABY0HKX6</accession>
<feature type="region of interest" description="Disordered" evidence="1">
    <location>
        <begin position="843"/>
        <end position="876"/>
    </location>
</feature>
<feature type="region of interest" description="Disordered" evidence="1">
    <location>
        <begin position="668"/>
        <end position="769"/>
    </location>
</feature>
<feature type="compositionally biased region" description="Basic and acidic residues" evidence="1">
    <location>
        <begin position="245"/>
        <end position="283"/>
    </location>
</feature>
<feature type="compositionally biased region" description="Basic and acidic residues" evidence="1">
    <location>
        <begin position="178"/>
        <end position="195"/>
    </location>
</feature>
<feature type="region of interest" description="Disordered" evidence="1">
    <location>
        <begin position="907"/>
        <end position="1002"/>
    </location>
</feature>
<feature type="region of interest" description="Disordered" evidence="1">
    <location>
        <begin position="1104"/>
        <end position="1123"/>
    </location>
</feature>
<feature type="compositionally biased region" description="Basic and acidic residues" evidence="1">
    <location>
        <begin position="844"/>
        <end position="859"/>
    </location>
</feature>
<feature type="region of interest" description="Disordered" evidence="1">
    <location>
        <begin position="237"/>
        <end position="392"/>
    </location>
</feature>
<feature type="transmembrane region" description="Helical" evidence="2">
    <location>
        <begin position="1201"/>
        <end position="1224"/>
    </location>
</feature>
<feature type="compositionally biased region" description="Polar residues" evidence="1">
    <location>
        <begin position="911"/>
        <end position="923"/>
    </location>
</feature>
<feature type="compositionally biased region" description="Basic residues" evidence="1">
    <location>
        <begin position="130"/>
        <end position="142"/>
    </location>
</feature>
<dbReference type="Proteomes" id="UP000294003">
    <property type="component" value="Unassembled WGS sequence"/>
</dbReference>
<feature type="compositionally biased region" description="Basic residues" evidence="1">
    <location>
        <begin position="92"/>
        <end position="106"/>
    </location>
</feature>
<sequence length="1229" mass="133193">MAPRRGSSPPRRQTKALTGFISKLFPSNRPEQGGTLCPNTETDSAYNDLRIDPDQLTGFNASKDKPPNSEPLAPKGRKSGDDSSNNNDHERRSRRWGTSRRGHPHSRFIEDLDGYGSSSAASAASPPPAKKQRWSGKGKGKGKPLGQFPVPPKTASSPELVLLPPPPEPPTATTSEILRAKEEARRQRRSLKESGDWLGVQGADPWTGEMAVLTPTETVSSDTTPASARRLLAGLASRRRAAGAEYKRTRDAEAEGRDRVRAARELGKLEKIERLKEDARDRQVGAPRRWMQHREQWSSVAEPNLSPIAQSIDSKNNVDGNGAPTKGIPNFSRPTYSRESSRHGEELAQEPALVKSQSTDTIIHNTRDGPKATPEERQDPGPSDQSPQDKKHFLWRRHRRLMDPGGLVGELAAGIASPATDRIQVSQERSPSDHSTDLVIPDSHLHLLSPETGEGPGTRSNPTGKATTPSHSQSLAHGKTEEQEQSKGHDTNAAIATSFPSRWKGPTKLRFILRKPVPSQSGPANPDREEAEQIPQMPSLSPNIQPSHTREGVPGEMDLAASPGEQRQPVASPENEIIKDRVDIKQAPADTLSPHSPERRENRHGDGLASEDMGCMPQHMMSLYGSNVPGQKYVSTPITTITGCDRGQQSLRCGSPPPWALPAFQAGATEDCSDDPATPISPPPPPTERNNSFQADSVVTTTDDEEAAMEQREYQTSLAPPPSSRQSPPRKDSPSSAPRPEIQQIDTTSTRTTRSEGLVSPKTVVTQGTDSPVFTNVAHLLEAGILGEVSEVEDHDVGHQKMSGATPEKMMVTQTVSSPGTAKVKVDQWEEGKQAGVAITPEAAQERPEQTVGEERKTDVGTQAETGTGGAMDNSRSTLSLDTAHFETLAEPGRHLKLLIREAARAAVSKGRTTQAADTTMNCSHHRGDNYPDSSGPAAVTTSRDGSPSVSHQSRHRRVNFRSRARVTAEATPKGDTRANSVKSEDDEKANSSAASPTEEADKVLQLMLKRKLEDEIPRRRDEKRRLQIRLDEEQGPRHHQASQKGFLEGTDPPLRLFPRVTEPPAPTRVAPRPPARVGVADTDIGTDAASRLLGPLADVITPNNRLPEKNSGVVESAPGKNKTAMTTTTTKAYFTGNSSTKDAEAAAEGSPTSPTFVLEALKASCLLLLALAAAWWITVRPAFDPASELWRRRRERRTTCADLCVVVLACCFCVAVAVVAWGISVVLR</sequence>
<feature type="region of interest" description="Disordered" evidence="1">
    <location>
        <begin position="515"/>
        <end position="610"/>
    </location>
</feature>
<feature type="region of interest" description="Disordered" evidence="1">
    <location>
        <begin position="1028"/>
        <end position="1055"/>
    </location>
</feature>
<feature type="compositionally biased region" description="Polar residues" evidence="1">
    <location>
        <begin position="688"/>
        <end position="701"/>
    </location>
</feature>
<feature type="compositionally biased region" description="Polar residues" evidence="1">
    <location>
        <begin position="536"/>
        <end position="547"/>
    </location>
</feature>
<gene>
    <name evidence="3" type="ORF">DL762_001401</name>
</gene>
<feature type="region of interest" description="Disordered" evidence="1">
    <location>
        <begin position="419"/>
        <end position="501"/>
    </location>
</feature>
<comment type="caution">
    <text evidence="3">The sequence shown here is derived from an EMBL/GenBank/DDBJ whole genome shotgun (WGS) entry which is preliminary data.</text>
</comment>
<keyword evidence="4" id="KW-1185">Reference proteome</keyword>
<feature type="compositionally biased region" description="Basic and acidic residues" evidence="1">
    <location>
        <begin position="478"/>
        <end position="490"/>
    </location>
</feature>
<feature type="compositionally biased region" description="Polar residues" evidence="1">
    <location>
        <begin position="355"/>
        <end position="364"/>
    </location>
</feature>
<name>A0ABY0HKX6_9PEZI</name>
<reference evidence="3 4" key="1">
    <citation type="submission" date="2018-06" db="EMBL/GenBank/DDBJ databases">
        <title>Complete Genomes of Monosporascus.</title>
        <authorList>
            <person name="Robinson A.J."/>
            <person name="Natvig D.O."/>
        </authorList>
    </citation>
    <scope>NUCLEOTIDE SEQUENCE [LARGE SCALE GENOMIC DNA]</scope>
    <source>
        <strain evidence="3 4">CBS 609.92</strain>
    </source>
</reference>
<dbReference type="EMBL" id="QJNS01000023">
    <property type="protein sequence ID" value="RYO92910.1"/>
    <property type="molecule type" value="Genomic_DNA"/>
</dbReference>
<feature type="compositionally biased region" description="Basic and acidic residues" evidence="1">
    <location>
        <begin position="596"/>
        <end position="606"/>
    </location>
</feature>
<keyword evidence="2" id="KW-0472">Membrane</keyword>
<feature type="compositionally biased region" description="Polar residues" evidence="1">
    <location>
        <begin position="297"/>
        <end position="319"/>
    </location>
</feature>
<evidence type="ECO:0000313" key="3">
    <source>
        <dbReference type="EMBL" id="RYO92910.1"/>
    </source>
</evidence>
<feature type="region of interest" description="Disordered" evidence="1">
    <location>
        <begin position="1"/>
        <end position="203"/>
    </location>
</feature>
<feature type="compositionally biased region" description="Basic and acidic residues" evidence="1">
    <location>
        <begin position="1028"/>
        <end position="1037"/>
    </location>
</feature>
<evidence type="ECO:0000256" key="2">
    <source>
        <dbReference type="SAM" id="Phobius"/>
    </source>
</evidence>
<feature type="compositionally biased region" description="Basic and acidic residues" evidence="1">
    <location>
        <begin position="973"/>
        <end position="990"/>
    </location>
</feature>
<feature type="compositionally biased region" description="Polar residues" evidence="1">
    <location>
        <begin position="940"/>
        <end position="952"/>
    </location>
</feature>
<evidence type="ECO:0000256" key="1">
    <source>
        <dbReference type="SAM" id="MobiDB-lite"/>
    </source>
</evidence>
<keyword evidence="2" id="KW-1133">Transmembrane helix</keyword>
<feature type="transmembrane region" description="Helical" evidence="2">
    <location>
        <begin position="1161"/>
        <end position="1180"/>
    </location>
</feature>
<proteinExistence type="predicted"/>